<name>M1KBC8_ENCCN</name>
<dbReference type="InterPro" id="IPR018957">
    <property type="entry name" value="Znf_C3HC4_RING-type"/>
</dbReference>
<evidence type="ECO:0000256" key="2">
    <source>
        <dbReference type="ARBA" id="ARBA00022771"/>
    </source>
</evidence>
<keyword evidence="3" id="KW-0862">Zinc</keyword>
<reference evidence="6" key="1">
    <citation type="journal article" date="2013" name="Eukaryot. Cell">
        <title>Extremely Reduced Levels of Heterozygosity in the Vertebrate Pathogen Encephalitozoon cuniculi.</title>
        <authorList>
            <person name="Selman M."/>
            <person name="Sak B."/>
            <person name="Kvac M."/>
            <person name="Farinelli L."/>
            <person name="Weiss L.M."/>
            <person name="Corradi N."/>
        </authorList>
    </citation>
    <scope>NUCLEOTIDE SEQUENCE</scope>
</reference>
<organism evidence="6">
    <name type="scientific">Encephalitozoon cuniculi</name>
    <name type="common">Microsporidian parasite</name>
    <dbReference type="NCBI Taxonomy" id="6035"/>
    <lineage>
        <taxon>Eukaryota</taxon>
        <taxon>Fungi</taxon>
        <taxon>Fungi incertae sedis</taxon>
        <taxon>Microsporidia</taxon>
        <taxon>Unikaryonidae</taxon>
        <taxon>Encephalitozoon</taxon>
    </lineage>
</organism>
<feature type="domain" description="RING-type" evidence="5">
    <location>
        <begin position="4"/>
        <end position="42"/>
    </location>
</feature>
<dbReference type="SMART" id="SM00184">
    <property type="entry name" value="RING"/>
    <property type="match status" value="1"/>
</dbReference>
<dbReference type="VEuPathDB" id="MicrosporidiaDB:ECU09_0625"/>
<dbReference type="EMBL" id="KC513619">
    <property type="protein sequence ID" value="AGE96470.1"/>
    <property type="molecule type" value="Genomic_DNA"/>
</dbReference>
<dbReference type="InterPro" id="IPR017907">
    <property type="entry name" value="Znf_RING_CS"/>
</dbReference>
<dbReference type="AlphaFoldDB" id="M1KBC8"/>
<dbReference type="InterPro" id="IPR001841">
    <property type="entry name" value="Znf_RING"/>
</dbReference>
<dbReference type="SUPFAM" id="SSF57850">
    <property type="entry name" value="RING/U-box"/>
    <property type="match status" value="1"/>
</dbReference>
<dbReference type="InterPro" id="IPR013083">
    <property type="entry name" value="Znf_RING/FYVE/PHD"/>
</dbReference>
<dbReference type="VEuPathDB" id="MicrosporidiaDB:AEWR_090630"/>
<dbReference type="VEuPathDB" id="MicrosporidiaDB:AEWQ_090640"/>
<sequence length="92" mass="10802">MDLCRICDCRISIRCETTCGHGFCYLCIKRHLGTQDFCPVCREDPCFVREPGSSGSRWDNEGHARNGDLDRKVLESLCRLKRYIKEERVCRW</sequence>
<dbReference type="VEuPathDB" id="MicrosporidiaDB:AEWD_090650"/>
<proteinExistence type="predicted"/>
<protein>
    <submittedName>
        <fullName evidence="6">Putative zn finger protein</fullName>
    </submittedName>
</protein>
<evidence type="ECO:0000256" key="1">
    <source>
        <dbReference type="ARBA" id="ARBA00022723"/>
    </source>
</evidence>
<evidence type="ECO:0000313" key="6">
    <source>
        <dbReference type="EMBL" id="AGE96470.1"/>
    </source>
</evidence>
<evidence type="ECO:0000259" key="5">
    <source>
        <dbReference type="PROSITE" id="PS50089"/>
    </source>
</evidence>
<evidence type="ECO:0000256" key="3">
    <source>
        <dbReference type="ARBA" id="ARBA00022833"/>
    </source>
</evidence>
<dbReference type="GO" id="GO:0008270">
    <property type="term" value="F:zinc ion binding"/>
    <property type="evidence" value="ECO:0007669"/>
    <property type="project" value="UniProtKB-KW"/>
</dbReference>
<keyword evidence="1" id="KW-0479">Metal-binding</keyword>
<dbReference type="VEuPathDB" id="MicrosporidiaDB:M970_090630"/>
<keyword evidence="2 4" id="KW-0863">Zinc-finger</keyword>
<dbReference type="Pfam" id="PF00097">
    <property type="entry name" value="zf-C3HC4"/>
    <property type="match status" value="1"/>
</dbReference>
<evidence type="ECO:0000256" key="4">
    <source>
        <dbReference type="PROSITE-ProRule" id="PRU00175"/>
    </source>
</evidence>
<accession>M1KBC8</accession>
<dbReference type="Gene3D" id="3.30.40.10">
    <property type="entry name" value="Zinc/RING finger domain, C3HC4 (zinc finger)"/>
    <property type="match status" value="1"/>
</dbReference>
<dbReference type="PROSITE" id="PS00518">
    <property type="entry name" value="ZF_RING_1"/>
    <property type="match status" value="1"/>
</dbReference>
<dbReference type="PROSITE" id="PS50089">
    <property type="entry name" value="ZF_RING_2"/>
    <property type="match status" value="1"/>
</dbReference>